<feature type="binding site" evidence="8">
    <location>
        <position position="186"/>
    </location>
    <ligand>
        <name>substrate</name>
    </ligand>
</feature>
<comment type="subunit">
    <text evidence="8">Homodimer.</text>
</comment>
<keyword evidence="4 8" id="KW-0028">Amino-acid biosynthesis</keyword>
<feature type="site" description="Could be important to modulate the pK values of the two catalytic cysteine residues" evidence="8">
    <location>
        <position position="156"/>
    </location>
</feature>
<dbReference type="Gene3D" id="3.10.310.10">
    <property type="entry name" value="Diaminopimelate Epimerase, Chain A, domain 1"/>
    <property type="match status" value="2"/>
</dbReference>
<dbReference type="PANTHER" id="PTHR31689">
    <property type="entry name" value="DIAMINOPIMELATE EPIMERASE, CHLOROPLASTIC"/>
    <property type="match status" value="1"/>
</dbReference>
<feature type="active site" evidence="9">
    <location>
        <position position="82"/>
    </location>
</feature>
<feature type="binding site" evidence="8">
    <location>
        <position position="11"/>
    </location>
    <ligand>
        <name>substrate</name>
    </ligand>
</feature>
<dbReference type="PANTHER" id="PTHR31689:SF0">
    <property type="entry name" value="DIAMINOPIMELATE EPIMERASE"/>
    <property type="match status" value="1"/>
</dbReference>
<accession>A0ABP7YRA5</accession>
<dbReference type="InterPro" id="IPR001653">
    <property type="entry name" value="DAP_epimerase_DapF"/>
</dbReference>
<feature type="binding site" evidence="8">
    <location>
        <begin position="214"/>
        <end position="215"/>
    </location>
    <ligand>
        <name>substrate</name>
    </ligand>
</feature>
<dbReference type="Pfam" id="PF01678">
    <property type="entry name" value="DAP_epimerase"/>
    <property type="match status" value="2"/>
</dbReference>
<feature type="site" description="Could be important to modulate the pK values of the two catalytic cysteine residues" evidence="8">
    <location>
        <position position="204"/>
    </location>
</feature>
<feature type="binding site" evidence="8">
    <location>
        <position position="73"/>
    </location>
    <ligand>
        <name>substrate</name>
    </ligand>
</feature>
<evidence type="ECO:0000256" key="2">
    <source>
        <dbReference type="ARBA" id="ARBA00010219"/>
    </source>
</evidence>
<feature type="binding site" evidence="8">
    <location>
        <begin position="204"/>
        <end position="205"/>
    </location>
    <ligand>
        <name>substrate</name>
    </ligand>
</feature>
<keyword evidence="5 8" id="KW-0457">Lysine biosynthesis</keyword>
<comment type="catalytic activity">
    <reaction evidence="7 8">
        <text>(2S,6S)-2,6-diaminopimelate = meso-2,6-diaminopimelate</text>
        <dbReference type="Rhea" id="RHEA:15393"/>
        <dbReference type="ChEBI" id="CHEBI:57609"/>
        <dbReference type="ChEBI" id="CHEBI:57791"/>
        <dbReference type="EC" id="5.1.1.7"/>
    </reaction>
</comment>
<name>A0ABP7YRA5_9ACTN</name>
<comment type="caution">
    <text evidence="8">Lacks conserved residue(s) required for the propagation of feature annotation.</text>
</comment>
<evidence type="ECO:0000256" key="7">
    <source>
        <dbReference type="ARBA" id="ARBA00051712"/>
    </source>
</evidence>
<dbReference type="HAMAP" id="MF_00197">
    <property type="entry name" value="DAP_epimerase"/>
    <property type="match status" value="1"/>
</dbReference>
<keyword evidence="11" id="KW-1185">Reference proteome</keyword>
<dbReference type="EC" id="5.1.1.7" evidence="3 8"/>
<evidence type="ECO:0000256" key="9">
    <source>
        <dbReference type="PROSITE-ProRule" id="PRU10125"/>
    </source>
</evidence>
<evidence type="ECO:0000256" key="4">
    <source>
        <dbReference type="ARBA" id="ARBA00022605"/>
    </source>
</evidence>
<sequence length="275" mass="28640">MRFVKGHGTENDFVIVPDPGGSLDLTPAMVARLCDRRAGIGADGVLRVVRTKAMGDAHAAAADDAEWFMDYRNADGSVAEMCGNGVRVFARYLVDAGLAGPGEWNVATRAGLRRVSLGATGDVSVAMGAPVPLGAGQAAVDGRTYTGVRVSMGNPHLACPVDEPVATLDLTRAPSFDPEVFPEGVNVEFFRAVGDRHLEMRVYERGCGETRSCGTGTVATAAAAAIDPDTGTIPEGVWTVDVPGGRLTVTFDGVTSHLSGPAVLVAEGDIRSDWL</sequence>
<dbReference type="EMBL" id="BAABDO010000032">
    <property type="protein sequence ID" value="GAA4140167.1"/>
    <property type="molecule type" value="Genomic_DNA"/>
</dbReference>
<dbReference type="SUPFAM" id="SSF54506">
    <property type="entry name" value="Diaminopimelate epimerase-like"/>
    <property type="match status" value="2"/>
</dbReference>
<reference evidence="11" key="1">
    <citation type="journal article" date="2019" name="Int. J. Syst. Evol. Microbiol.">
        <title>The Global Catalogue of Microorganisms (GCM) 10K type strain sequencing project: providing services to taxonomists for standard genome sequencing and annotation.</title>
        <authorList>
            <consortium name="The Broad Institute Genomics Platform"/>
            <consortium name="The Broad Institute Genome Sequencing Center for Infectious Disease"/>
            <person name="Wu L."/>
            <person name="Ma J."/>
        </authorList>
    </citation>
    <scope>NUCLEOTIDE SEQUENCE [LARGE SCALE GENOMIC DNA]</scope>
    <source>
        <strain evidence="11">JCM 17316</strain>
    </source>
</reference>
<comment type="function">
    <text evidence="8">Catalyzes the stereoinversion of LL-2,6-diaminopimelate (L,L-DAP) to meso-diaminopimelate (meso-DAP), a precursor of L-lysine and an essential component of the bacterial peptidoglycan.</text>
</comment>
<comment type="similarity">
    <text evidence="2 8">Belongs to the diaminopimelate epimerase family.</text>
</comment>
<feature type="binding site" evidence="8">
    <location>
        <begin position="83"/>
        <end position="84"/>
    </location>
    <ligand>
        <name>substrate</name>
    </ligand>
</feature>
<dbReference type="Proteomes" id="UP001500266">
    <property type="component" value="Unassembled WGS sequence"/>
</dbReference>
<protein>
    <recommendedName>
        <fullName evidence="3 8">Diaminopimelate epimerase</fullName>
        <shortName evidence="8">DAP epimerase</shortName>
        <ecNumber evidence="3 8">5.1.1.7</ecNumber>
    </recommendedName>
    <alternativeName>
        <fullName evidence="8">PLP-independent amino acid racemase</fullName>
    </alternativeName>
</protein>
<evidence type="ECO:0000256" key="8">
    <source>
        <dbReference type="HAMAP-Rule" id="MF_00197"/>
    </source>
</evidence>
<evidence type="ECO:0000256" key="5">
    <source>
        <dbReference type="ARBA" id="ARBA00023154"/>
    </source>
</evidence>
<dbReference type="PROSITE" id="PS01326">
    <property type="entry name" value="DAP_EPIMERASE"/>
    <property type="match status" value="1"/>
</dbReference>
<keyword evidence="8" id="KW-0963">Cytoplasm</keyword>
<feature type="active site" description="Proton acceptor" evidence="8">
    <location>
        <position position="213"/>
    </location>
</feature>
<gene>
    <name evidence="8 10" type="primary">dapF</name>
    <name evidence="10" type="ORF">GCM10022416_27100</name>
</gene>
<feature type="binding site" evidence="8">
    <location>
        <position position="154"/>
    </location>
    <ligand>
        <name>substrate</name>
    </ligand>
</feature>
<feature type="active site" description="Proton donor" evidence="8">
    <location>
        <position position="82"/>
    </location>
</feature>
<comment type="caution">
    <text evidence="10">The sequence shown here is derived from an EMBL/GenBank/DDBJ whole genome shotgun (WGS) entry which is preliminary data.</text>
</comment>
<keyword evidence="6 8" id="KW-0413">Isomerase</keyword>
<evidence type="ECO:0000256" key="3">
    <source>
        <dbReference type="ARBA" id="ARBA00013080"/>
    </source>
</evidence>
<dbReference type="RefSeq" id="WP_345021170.1">
    <property type="nucleotide sequence ID" value="NZ_BAABDO010000032.1"/>
</dbReference>
<proteinExistence type="inferred from homology"/>
<comment type="pathway">
    <text evidence="1 8">Amino-acid biosynthesis; L-lysine biosynthesis via DAP pathway; DL-2,6-diaminopimelate from LL-2,6-diaminopimelate: step 1/1.</text>
</comment>
<dbReference type="InterPro" id="IPR018510">
    <property type="entry name" value="DAP_epimerase_AS"/>
</dbReference>
<evidence type="ECO:0000256" key="6">
    <source>
        <dbReference type="ARBA" id="ARBA00023235"/>
    </source>
</evidence>
<evidence type="ECO:0000313" key="11">
    <source>
        <dbReference type="Proteomes" id="UP001500266"/>
    </source>
</evidence>
<evidence type="ECO:0000313" key="10">
    <source>
        <dbReference type="EMBL" id="GAA4140167.1"/>
    </source>
</evidence>
<evidence type="ECO:0000256" key="1">
    <source>
        <dbReference type="ARBA" id="ARBA00005196"/>
    </source>
</evidence>
<dbReference type="NCBIfam" id="TIGR00652">
    <property type="entry name" value="DapF"/>
    <property type="match status" value="1"/>
</dbReference>
<comment type="subcellular location">
    <subcellularLocation>
        <location evidence="8">Cytoplasm</location>
    </subcellularLocation>
</comment>
<organism evidence="10 11">
    <name type="scientific">Actinomadura keratinilytica</name>
    <dbReference type="NCBI Taxonomy" id="547461"/>
    <lineage>
        <taxon>Bacteria</taxon>
        <taxon>Bacillati</taxon>
        <taxon>Actinomycetota</taxon>
        <taxon>Actinomycetes</taxon>
        <taxon>Streptosporangiales</taxon>
        <taxon>Thermomonosporaceae</taxon>
        <taxon>Actinomadura</taxon>
    </lineage>
</organism>